<dbReference type="EMBL" id="CACVAZ010000123">
    <property type="protein sequence ID" value="CAA6819421.1"/>
    <property type="molecule type" value="Genomic_DNA"/>
</dbReference>
<evidence type="ECO:0000313" key="2">
    <source>
        <dbReference type="EMBL" id="CAA6819421.1"/>
    </source>
</evidence>
<proteinExistence type="predicted"/>
<dbReference type="Pfam" id="PF00534">
    <property type="entry name" value="Glycos_transf_1"/>
    <property type="match status" value="1"/>
</dbReference>
<dbReference type="PANTHER" id="PTHR12526">
    <property type="entry name" value="GLYCOSYLTRANSFERASE"/>
    <property type="match status" value="1"/>
</dbReference>
<reference evidence="2" key="1">
    <citation type="submission" date="2020-01" db="EMBL/GenBank/DDBJ databases">
        <authorList>
            <person name="Meier V. D."/>
            <person name="Meier V D."/>
        </authorList>
    </citation>
    <scope>NUCLEOTIDE SEQUENCE</scope>
    <source>
        <strain evidence="2">HLG_WM_MAG_02</strain>
    </source>
</reference>
<gene>
    <name evidence="2" type="ORF">HELGO_WM18849</name>
</gene>
<dbReference type="SUPFAM" id="SSF53756">
    <property type="entry name" value="UDP-Glycosyltransferase/glycogen phosphorylase"/>
    <property type="match status" value="1"/>
</dbReference>
<name>A0A6S6T813_9BACT</name>
<protein>
    <recommendedName>
        <fullName evidence="1">Glycosyl transferase family 1 domain-containing protein</fullName>
    </recommendedName>
</protein>
<dbReference type="PANTHER" id="PTHR12526:SF630">
    <property type="entry name" value="GLYCOSYLTRANSFERASE"/>
    <property type="match status" value="1"/>
</dbReference>
<dbReference type="Gene3D" id="3.40.50.2000">
    <property type="entry name" value="Glycogen Phosphorylase B"/>
    <property type="match status" value="2"/>
</dbReference>
<dbReference type="GO" id="GO:0016757">
    <property type="term" value="F:glycosyltransferase activity"/>
    <property type="evidence" value="ECO:0007669"/>
    <property type="project" value="InterPro"/>
</dbReference>
<organism evidence="2">
    <name type="scientific">uncultured Sulfurovum sp</name>
    <dbReference type="NCBI Taxonomy" id="269237"/>
    <lineage>
        <taxon>Bacteria</taxon>
        <taxon>Pseudomonadati</taxon>
        <taxon>Campylobacterota</taxon>
        <taxon>Epsilonproteobacteria</taxon>
        <taxon>Campylobacterales</taxon>
        <taxon>Sulfurovaceae</taxon>
        <taxon>Sulfurovum</taxon>
        <taxon>environmental samples</taxon>
    </lineage>
</organism>
<dbReference type="AlphaFoldDB" id="A0A6S6T813"/>
<accession>A0A6S6T813</accession>
<feature type="domain" description="Glycosyl transferase family 1" evidence="1">
    <location>
        <begin position="195"/>
        <end position="340"/>
    </location>
</feature>
<evidence type="ECO:0000259" key="1">
    <source>
        <dbReference type="Pfam" id="PF00534"/>
    </source>
</evidence>
<dbReference type="InterPro" id="IPR001296">
    <property type="entry name" value="Glyco_trans_1"/>
</dbReference>
<sequence length="376" mass="43088">MNKLLIISRWYLPAVKSGGTVRSVVALVNGLKEDFSISILTSDRDLGAKEAYENVELDRVIKHNGTDIIYLSKLNMESIGSYIKLQNPDIIYLNSFFDVTTVSVMLLKLRGKIKTQIILAPRGELAEGALSIKANKKKVYLFFYKLLKLSKGIIFHATSNEDKVDIKRLFPSNEIELIQNPKERNTKQYTLPFKEKNSLKMVFISRIAPVKNLLYGLEILNNNKFEGKIEFDIYGPDEDKKYWHECQEIIKQLPENIEVNYKGFVEPKDIGSTLSKYHLFFLPTKGENFGHAIVEAMEVGLLPLISDKTPWTKLEDKKAGYSLSLEDNTAYARAIKEVLIFSNDLFLDYSNNIKKYVGEKINSKKTLEDYKVLFKT</sequence>